<dbReference type="AlphaFoldDB" id="A0A061RX24"/>
<name>A0A061RX24_9CHLO</name>
<dbReference type="Gene3D" id="3.30.40.10">
    <property type="entry name" value="Zinc/RING finger domain, C3HC4 (zinc finger)"/>
    <property type="match status" value="1"/>
</dbReference>
<accession>A0A061RX24</accession>
<organism evidence="1">
    <name type="scientific">Tetraselmis sp. GSL018</name>
    <dbReference type="NCBI Taxonomy" id="582737"/>
    <lineage>
        <taxon>Eukaryota</taxon>
        <taxon>Viridiplantae</taxon>
        <taxon>Chlorophyta</taxon>
        <taxon>core chlorophytes</taxon>
        <taxon>Chlorodendrophyceae</taxon>
        <taxon>Chlorodendrales</taxon>
        <taxon>Chlorodendraceae</taxon>
        <taxon>Tetraselmis</taxon>
    </lineage>
</organism>
<sequence length="186" mass="20976">MSSVLRLFGCLLKGLDNELWPSDSKTDAGVVEATLDMRVQEDEDDPCWICLQIISDEEKLPQSFCDCPNRPAHKRCLAQWQLQKAGTREEMCCRFCSSKLPHWADDLELDPEARPVMCIWNNSKPHIIHPKRDAGGLADFKEQVAKIMQLDNPDQVSLAFDCVNPFSGPIHITGPATYPVYIHAIP</sequence>
<protein>
    <submittedName>
        <fullName evidence="1">Zygote specific zys1-like protein</fullName>
    </submittedName>
</protein>
<evidence type="ECO:0000313" key="1">
    <source>
        <dbReference type="EMBL" id="JAC75314.1"/>
    </source>
</evidence>
<reference evidence="1" key="1">
    <citation type="submission" date="2014-05" db="EMBL/GenBank/DDBJ databases">
        <title>The transcriptome of the halophilic microalga Tetraselmis sp. GSL018 isolated from the Great Salt Lake, Utah.</title>
        <authorList>
            <person name="Jinkerson R.E."/>
            <person name="D'Adamo S."/>
            <person name="Posewitz M.C."/>
        </authorList>
    </citation>
    <scope>NUCLEOTIDE SEQUENCE</scope>
    <source>
        <strain evidence="1">GSL018</strain>
    </source>
</reference>
<dbReference type="EMBL" id="GBEZ01010353">
    <property type="protein sequence ID" value="JAC75314.1"/>
    <property type="molecule type" value="Transcribed_RNA"/>
</dbReference>
<proteinExistence type="predicted"/>
<dbReference type="InterPro" id="IPR013083">
    <property type="entry name" value="Znf_RING/FYVE/PHD"/>
</dbReference>
<gene>
    <name evidence="1" type="ORF">TSPGSL018_23445</name>
</gene>